<dbReference type="AlphaFoldDB" id="A0A0C1U6T5"/>
<keyword evidence="5" id="KW-0812">Transmembrane</keyword>
<dbReference type="OrthoDB" id="9792686at2"/>
<dbReference type="EMBL" id="AYSO01000008">
    <property type="protein sequence ID" value="KIE48439.1"/>
    <property type="molecule type" value="Genomic_DNA"/>
</dbReference>
<feature type="transmembrane region" description="Helical" evidence="5">
    <location>
        <begin position="36"/>
        <end position="69"/>
    </location>
</feature>
<feature type="domain" description="Histidine kinase" evidence="6">
    <location>
        <begin position="226"/>
        <end position="418"/>
    </location>
</feature>
<evidence type="ECO:0000256" key="5">
    <source>
        <dbReference type="SAM" id="Phobius"/>
    </source>
</evidence>
<evidence type="ECO:0000313" key="7">
    <source>
        <dbReference type="EMBL" id="KIE48439.1"/>
    </source>
</evidence>
<dbReference type="Gene3D" id="3.30.565.10">
    <property type="entry name" value="Histidine kinase-like ATPase, C-terminal domain"/>
    <property type="match status" value="1"/>
</dbReference>
<accession>A0A0C1U6T5</accession>
<dbReference type="Gene3D" id="1.10.287.130">
    <property type="match status" value="1"/>
</dbReference>
<gene>
    <name evidence="7" type="ORF">U732_4290</name>
</gene>
<keyword evidence="3 7" id="KW-0418">Kinase</keyword>
<dbReference type="InterPro" id="IPR036890">
    <property type="entry name" value="HATPase_C_sf"/>
</dbReference>
<dbReference type="GO" id="GO:0042802">
    <property type="term" value="F:identical protein binding"/>
    <property type="evidence" value="ECO:0007669"/>
    <property type="project" value="TreeGrafter"/>
</dbReference>
<dbReference type="PRINTS" id="PR00344">
    <property type="entry name" value="BCTRLSENSOR"/>
</dbReference>
<evidence type="ECO:0000256" key="2">
    <source>
        <dbReference type="ARBA" id="ARBA00012438"/>
    </source>
</evidence>
<feature type="transmembrane region" description="Helical" evidence="5">
    <location>
        <begin position="81"/>
        <end position="103"/>
    </location>
</feature>
<dbReference type="STRING" id="29341.RSJ17_00980"/>
<dbReference type="RefSeq" id="WP_039629761.1">
    <property type="nucleotide sequence ID" value="NZ_AYSO01000008.1"/>
</dbReference>
<dbReference type="InterPro" id="IPR005467">
    <property type="entry name" value="His_kinase_dom"/>
</dbReference>
<evidence type="ECO:0000313" key="8">
    <source>
        <dbReference type="Proteomes" id="UP000031366"/>
    </source>
</evidence>
<feature type="transmembrane region" description="Helical" evidence="5">
    <location>
        <begin position="179"/>
        <end position="197"/>
    </location>
</feature>
<sequence>MEILKEFIISFIEGICMLILWRKLGLRDYLLKNTLIIAIGALIMSLINFNIYFEVILSQLIILLLISYVHKKNIIKTCIEFLIVLSLNIILQLIGVGIFKFLIGSYNNTYCYNLIIQLSIFMFTYIMCNVVFKNKIYYIENIDKKAVGFFVINLLSYILILKIIWNFNENIILKNMVKIIFLISSIFIFNILMYSYVTKIEKQKNNAKAQEQYNNILKSLTEEIRQRQHDFRNHLNIINGLAQVSDEREVKDKIKAYIGKLSNSMMDIEKIIYIDNTIIRAIIYSKFQEAKKKNIGFSYCITSSLDNMPLEDFQMSEILSNLIDNAFEAVASQEDQLIEVEIYEEEDNSIIEVRNSGITVQPENVEKIFERGFSTKEGKGRGYGLYNVKRIVEGTGGNAQIYLEDNYTVFKLIIKDKKA</sequence>
<protein>
    <recommendedName>
        <fullName evidence="2">histidine kinase</fullName>
        <ecNumber evidence="2">2.7.13.3</ecNumber>
    </recommendedName>
</protein>
<evidence type="ECO:0000256" key="3">
    <source>
        <dbReference type="ARBA" id="ARBA00022777"/>
    </source>
</evidence>
<dbReference type="PANTHER" id="PTHR40448:SF1">
    <property type="entry name" value="TWO-COMPONENT SENSOR HISTIDINE KINASE"/>
    <property type="match status" value="1"/>
</dbReference>
<name>A0A0C1U6T5_9CLOT</name>
<evidence type="ECO:0000256" key="1">
    <source>
        <dbReference type="ARBA" id="ARBA00000085"/>
    </source>
</evidence>
<dbReference type="Proteomes" id="UP000031366">
    <property type="component" value="Unassembled WGS sequence"/>
</dbReference>
<keyword evidence="4" id="KW-0902">Two-component regulatory system</keyword>
<dbReference type="GO" id="GO:0004673">
    <property type="term" value="F:protein histidine kinase activity"/>
    <property type="evidence" value="ECO:0007669"/>
    <property type="project" value="UniProtKB-EC"/>
</dbReference>
<dbReference type="SMART" id="SM00387">
    <property type="entry name" value="HATPase_c"/>
    <property type="match status" value="1"/>
</dbReference>
<dbReference type="PROSITE" id="PS50109">
    <property type="entry name" value="HIS_KIN"/>
    <property type="match status" value="1"/>
</dbReference>
<evidence type="ECO:0000256" key="4">
    <source>
        <dbReference type="ARBA" id="ARBA00023012"/>
    </source>
</evidence>
<proteinExistence type="predicted"/>
<reference evidence="7 8" key="1">
    <citation type="journal article" date="2015" name="Infect. Genet. Evol.">
        <title>Genomic sequences of six botulinum neurotoxin-producing strains representing three clostridial species illustrate the mobility and diversity of botulinum neurotoxin genes.</title>
        <authorList>
            <person name="Smith T.J."/>
            <person name="Hill K.K."/>
            <person name="Xie G."/>
            <person name="Foley B.T."/>
            <person name="Williamson C.H."/>
            <person name="Foster J.T."/>
            <person name="Johnson S.L."/>
            <person name="Chertkov O."/>
            <person name="Teshima H."/>
            <person name="Gibbons H.S."/>
            <person name="Johnsky L.A."/>
            <person name="Karavis M.A."/>
            <person name="Smith L.A."/>
        </authorList>
    </citation>
    <scope>NUCLEOTIDE SEQUENCE [LARGE SCALE GENOMIC DNA]</scope>
    <source>
        <strain evidence="7 8">CDC 2741</strain>
    </source>
</reference>
<comment type="caution">
    <text evidence="7">The sequence shown here is derived from an EMBL/GenBank/DDBJ whole genome shotgun (WGS) entry which is preliminary data.</text>
</comment>
<keyword evidence="8" id="KW-1185">Reference proteome</keyword>
<keyword evidence="3 7" id="KW-0808">Transferase</keyword>
<dbReference type="InterPro" id="IPR004358">
    <property type="entry name" value="Sig_transdc_His_kin-like_C"/>
</dbReference>
<dbReference type="PANTHER" id="PTHR40448">
    <property type="entry name" value="TWO-COMPONENT SENSOR HISTIDINE KINASE"/>
    <property type="match status" value="1"/>
</dbReference>
<evidence type="ECO:0000259" key="6">
    <source>
        <dbReference type="PROSITE" id="PS50109"/>
    </source>
</evidence>
<keyword evidence="5" id="KW-0472">Membrane</keyword>
<feature type="transmembrane region" description="Helical" evidence="5">
    <location>
        <begin position="7"/>
        <end position="24"/>
    </location>
</feature>
<organism evidence="7 8">
    <name type="scientific">Clostridium argentinense CDC 2741</name>
    <dbReference type="NCBI Taxonomy" id="1418104"/>
    <lineage>
        <taxon>Bacteria</taxon>
        <taxon>Bacillati</taxon>
        <taxon>Bacillota</taxon>
        <taxon>Clostridia</taxon>
        <taxon>Eubacteriales</taxon>
        <taxon>Clostridiaceae</taxon>
        <taxon>Clostridium</taxon>
    </lineage>
</organism>
<dbReference type="EC" id="2.7.13.3" evidence="2"/>
<dbReference type="SUPFAM" id="SSF55874">
    <property type="entry name" value="ATPase domain of HSP90 chaperone/DNA topoisomerase II/histidine kinase"/>
    <property type="match status" value="1"/>
</dbReference>
<keyword evidence="5" id="KW-1133">Transmembrane helix</keyword>
<comment type="catalytic activity">
    <reaction evidence="1">
        <text>ATP + protein L-histidine = ADP + protein N-phospho-L-histidine.</text>
        <dbReference type="EC" id="2.7.13.3"/>
    </reaction>
</comment>
<dbReference type="GO" id="GO:0000160">
    <property type="term" value="P:phosphorelay signal transduction system"/>
    <property type="evidence" value="ECO:0007669"/>
    <property type="project" value="UniProtKB-KW"/>
</dbReference>
<dbReference type="Pfam" id="PF02518">
    <property type="entry name" value="HATPase_c"/>
    <property type="match status" value="1"/>
</dbReference>
<feature type="transmembrane region" description="Helical" evidence="5">
    <location>
        <begin position="115"/>
        <end position="134"/>
    </location>
</feature>
<dbReference type="InterPro" id="IPR003594">
    <property type="entry name" value="HATPase_dom"/>
</dbReference>
<feature type="transmembrane region" description="Helical" evidence="5">
    <location>
        <begin position="146"/>
        <end position="167"/>
    </location>
</feature>